<gene>
    <name evidence="2" type="ORF">JIG36_45630</name>
</gene>
<comment type="caution">
    <text evidence="2">The sequence shown here is derived from an EMBL/GenBank/DDBJ whole genome shotgun (WGS) entry which is preliminary data.</text>
</comment>
<dbReference type="Gene3D" id="3.40.1580.10">
    <property type="entry name" value="SMI1/KNR4-like"/>
    <property type="match status" value="1"/>
</dbReference>
<keyword evidence="3" id="KW-1185">Reference proteome</keyword>
<dbReference type="SUPFAM" id="SSF160631">
    <property type="entry name" value="SMI1/KNR4-like"/>
    <property type="match status" value="1"/>
</dbReference>
<evidence type="ECO:0000259" key="1">
    <source>
        <dbReference type="SMART" id="SM00860"/>
    </source>
</evidence>
<dbReference type="RefSeq" id="WP_203383154.1">
    <property type="nucleotide sequence ID" value="NZ_JAENHP010000028.1"/>
</dbReference>
<reference evidence="2 3" key="1">
    <citation type="submission" date="2021-01" db="EMBL/GenBank/DDBJ databases">
        <title>Actinoplanes sp. nov. LDG1-06 isolated from lichen.</title>
        <authorList>
            <person name="Saeng-In P."/>
            <person name="Phongsopitanun W."/>
            <person name="Kanchanasin P."/>
            <person name="Yuki M."/>
            <person name="Kudo T."/>
            <person name="Ohkuma M."/>
            <person name="Tanasupawat S."/>
        </authorList>
    </citation>
    <scope>NUCLEOTIDE SEQUENCE [LARGE SCALE GENOMIC DNA]</scope>
    <source>
        <strain evidence="2 3">LDG1-06</strain>
    </source>
</reference>
<dbReference type="Proteomes" id="UP000632138">
    <property type="component" value="Unassembled WGS sequence"/>
</dbReference>
<dbReference type="Pfam" id="PF09346">
    <property type="entry name" value="SMI1_KNR4"/>
    <property type="match status" value="1"/>
</dbReference>
<evidence type="ECO:0000313" key="2">
    <source>
        <dbReference type="EMBL" id="MBM2622806.1"/>
    </source>
</evidence>
<evidence type="ECO:0000313" key="3">
    <source>
        <dbReference type="Proteomes" id="UP000632138"/>
    </source>
</evidence>
<proteinExistence type="predicted"/>
<dbReference type="EMBL" id="JAENHP010000028">
    <property type="protein sequence ID" value="MBM2622806.1"/>
    <property type="molecule type" value="Genomic_DNA"/>
</dbReference>
<dbReference type="InterPro" id="IPR037883">
    <property type="entry name" value="Knr4/Smi1-like_sf"/>
</dbReference>
<accession>A0ABS2AUB6</accession>
<feature type="domain" description="Knr4/Smi1-like" evidence="1">
    <location>
        <begin position="28"/>
        <end position="143"/>
    </location>
</feature>
<name>A0ABS2AUB6_9ACTN</name>
<sequence length="148" mass="16081">MDGHDARGDVVRLLSLVERAPEQPMPGGVSDHDLADLQRRLGCPLPTELVEWLRICKGEAIGAGGVFGARPDQDHLDIATYLTLYPRWRELSWLPVAGDGCGNYYVLVGSGPLAGKVAFVDTMSDPDSVEVIAGDSLWTFLQSYLIRG</sequence>
<dbReference type="SMART" id="SM00860">
    <property type="entry name" value="SMI1_KNR4"/>
    <property type="match status" value="1"/>
</dbReference>
<protein>
    <submittedName>
        <fullName evidence="2">SMI1/KNR4 family protein</fullName>
    </submittedName>
</protein>
<dbReference type="InterPro" id="IPR018958">
    <property type="entry name" value="Knr4/Smi1-like_dom"/>
</dbReference>
<organism evidence="2 3">
    <name type="scientific">Paractinoplanes ovalisporus</name>
    <dbReference type="NCBI Taxonomy" id="2810368"/>
    <lineage>
        <taxon>Bacteria</taxon>
        <taxon>Bacillati</taxon>
        <taxon>Actinomycetota</taxon>
        <taxon>Actinomycetes</taxon>
        <taxon>Micromonosporales</taxon>
        <taxon>Micromonosporaceae</taxon>
        <taxon>Paractinoplanes</taxon>
    </lineage>
</organism>